<dbReference type="RefSeq" id="WP_183817031.1">
    <property type="nucleotide sequence ID" value="NZ_JACHOB010000002.1"/>
</dbReference>
<dbReference type="CDD" id="cd18081">
    <property type="entry name" value="RlmH-like"/>
    <property type="match status" value="1"/>
</dbReference>
<keyword evidence="7" id="KW-1185">Reference proteome</keyword>
<dbReference type="AlphaFoldDB" id="A0A840I214"/>
<dbReference type="GO" id="GO:0005737">
    <property type="term" value="C:cytoplasm"/>
    <property type="evidence" value="ECO:0007669"/>
    <property type="project" value="UniProtKB-SubCell"/>
</dbReference>
<dbReference type="PANTHER" id="PTHR33603">
    <property type="entry name" value="METHYLTRANSFERASE"/>
    <property type="match status" value="1"/>
</dbReference>
<evidence type="ECO:0000313" key="6">
    <source>
        <dbReference type="EMBL" id="MBB4658859.1"/>
    </source>
</evidence>
<dbReference type="InterPro" id="IPR029026">
    <property type="entry name" value="tRNA_m1G_MTases_N"/>
</dbReference>
<evidence type="ECO:0000256" key="1">
    <source>
        <dbReference type="ARBA" id="ARBA00022603"/>
    </source>
</evidence>
<dbReference type="HAMAP" id="MF_00658">
    <property type="entry name" value="23SrRNA_methyltr_H"/>
    <property type="match status" value="1"/>
</dbReference>
<accession>A0A840I214</accession>
<dbReference type="PIRSF" id="PIRSF004505">
    <property type="entry name" value="MT_bac"/>
    <property type="match status" value="1"/>
</dbReference>
<dbReference type="InterPro" id="IPR029028">
    <property type="entry name" value="Alpha/beta_knot_MTases"/>
</dbReference>
<dbReference type="SUPFAM" id="SSF75217">
    <property type="entry name" value="alpha/beta knot"/>
    <property type="match status" value="1"/>
</dbReference>
<evidence type="ECO:0000313" key="7">
    <source>
        <dbReference type="Proteomes" id="UP000563524"/>
    </source>
</evidence>
<keyword evidence="2 5" id="KW-0808">Transferase</keyword>
<comment type="function">
    <text evidence="5">Specifically methylates the pseudouridine at position 1915 (m3Psi1915) in 23S rRNA.</text>
</comment>
<keyword evidence="1 5" id="KW-0489">Methyltransferase</keyword>
<dbReference type="GO" id="GO:0070038">
    <property type="term" value="F:rRNA (pseudouridine-N3-)-methyltransferase activity"/>
    <property type="evidence" value="ECO:0007669"/>
    <property type="project" value="UniProtKB-UniRule"/>
</dbReference>
<keyword evidence="5" id="KW-0698">rRNA processing</keyword>
<feature type="binding site" evidence="5">
    <location>
        <position position="74"/>
    </location>
    <ligand>
        <name>S-adenosyl-L-methionine</name>
        <dbReference type="ChEBI" id="CHEBI:59789"/>
    </ligand>
</feature>
<name>A0A840I214_9PROT</name>
<comment type="catalytic activity">
    <reaction evidence="5">
        <text>pseudouridine(1915) in 23S rRNA + S-adenosyl-L-methionine = N(3)-methylpseudouridine(1915) in 23S rRNA + S-adenosyl-L-homocysteine + H(+)</text>
        <dbReference type="Rhea" id="RHEA:42752"/>
        <dbReference type="Rhea" id="RHEA-COMP:10221"/>
        <dbReference type="Rhea" id="RHEA-COMP:10222"/>
        <dbReference type="ChEBI" id="CHEBI:15378"/>
        <dbReference type="ChEBI" id="CHEBI:57856"/>
        <dbReference type="ChEBI" id="CHEBI:59789"/>
        <dbReference type="ChEBI" id="CHEBI:65314"/>
        <dbReference type="ChEBI" id="CHEBI:74486"/>
        <dbReference type="EC" id="2.1.1.177"/>
    </reaction>
</comment>
<keyword evidence="3 5" id="KW-0949">S-adenosyl-L-methionine</keyword>
<evidence type="ECO:0000256" key="3">
    <source>
        <dbReference type="ARBA" id="ARBA00022691"/>
    </source>
</evidence>
<evidence type="ECO:0000256" key="5">
    <source>
        <dbReference type="HAMAP-Rule" id="MF_00658"/>
    </source>
</evidence>
<dbReference type="PANTHER" id="PTHR33603:SF1">
    <property type="entry name" value="RIBOSOMAL RNA LARGE SUBUNIT METHYLTRANSFERASE H"/>
    <property type="match status" value="1"/>
</dbReference>
<dbReference type="Pfam" id="PF02590">
    <property type="entry name" value="SPOUT_MTase"/>
    <property type="match status" value="1"/>
</dbReference>
<dbReference type="Proteomes" id="UP000563524">
    <property type="component" value="Unassembled WGS sequence"/>
</dbReference>
<sequence>MQILLVAAGRRDPFEGATADYLARAEATGRQLGLTGPILKTIEAPRALSGPARQAREAQLLLDVLPEKARVVLLDERGKDVGSRAFANLIGREREAGAASLAFLVGGADGFDSSLLDSLGSRVAARVAFGRATWPHMLVRLMLAEQLYRATTILSGHPYHRD</sequence>
<evidence type="ECO:0000256" key="4">
    <source>
        <dbReference type="ARBA" id="ARBA00038303"/>
    </source>
</evidence>
<comment type="caution">
    <text evidence="6">The sequence shown here is derived from an EMBL/GenBank/DDBJ whole genome shotgun (WGS) entry which is preliminary data.</text>
</comment>
<comment type="similarity">
    <text evidence="4 5">Belongs to the RNA methyltransferase RlmH family.</text>
</comment>
<reference evidence="6 7" key="1">
    <citation type="submission" date="2020-08" db="EMBL/GenBank/DDBJ databases">
        <title>Genomic Encyclopedia of Type Strains, Phase IV (KMG-IV): sequencing the most valuable type-strain genomes for metagenomic binning, comparative biology and taxonomic classification.</title>
        <authorList>
            <person name="Goeker M."/>
        </authorList>
    </citation>
    <scope>NUCLEOTIDE SEQUENCE [LARGE SCALE GENOMIC DNA]</scope>
    <source>
        <strain evidence="6 7">DSM 102850</strain>
    </source>
</reference>
<evidence type="ECO:0000256" key="2">
    <source>
        <dbReference type="ARBA" id="ARBA00022679"/>
    </source>
</evidence>
<comment type="subcellular location">
    <subcellularLocation>
        <location evidence="5">Cytoplasm</location>
    </subcellularLocation>
</comment>
<comment type="subunit">
    <text evidence="5">Homodimer.</text>
</comment>
<keyword evidence="5" id="KW-0963">Cytoplasm</keyword>
<dbReference type="EMBL" id="JACHOB010000002">
    <property type="protein sequence ID" value="MBB4658859.1"/>
    <property type="molecule type" value="Genomic_DNA"/>
</dbReference>
<dbReference type="EC" id="2.1.1.177" evidence="5"/>
<protein>
    <recommendedName>
        <fullName evidence="5">Ribosomal RNA large subunit methyltransferase H</fullName>
        <ecNumber evidence="5">2.1.1.177</ecNumber>
    </recommendedName>
    <alternativeName>
        <fullName evidence="5">23S rRNA (pseudouridine1915-N3)-methyltransferase</fullName>
    </alternativeName>
    <alternativeName>
        <fullName evidence="5">23S rRNA m3Psi1915 methyltransferase</fullName>
    </alternativeName>
    <alternativeName>
        <fullName evidence="5">rRNA (pseudouridine-N3-)-methyltransferase RlmH</fullName>
    </alternativeName>
</protein>
<dbReference type="InterPro" id="IPR003742">
    <property type="entry name" value="RlmH-like"/>
</dbReference>
<organism evidence="6 7">
    <name type="scientific">Parvularcula dongshanensis</name>
    <dbReference type="NCBI Taxonomy" id="1173995"/>
    <lineage>
        <taxon>Bacteria</taxon>
        <taxon>Pseudomonadati</taxon>
        <taxon>Pseudomonadota</taxon>
        <taxon>Alphaproteobacteria</taxon>
        <taxon>Parvularculales</taxon>
        <taxon>Parvularculaceae</taxon>
        <taxon>Parvularcula</taxon>
    </lineage>
</organism>
<comment type="caution">
    <text evidence="5">Lacks conserved residue(s) required for the propagation of feature annotation.</text>
</comment>
<feature type="binding site" evidence="5">
    <location>
        <position position="106"/>
    </location>
    <ligand>
        <name>S-adenosyl-L-methionine</name>
        <dbReference type="ChEBI" id="CHEBI:59789"/>
    </ligand>
</feature>
<dbReference type="Gene3D" id="3.40.1280.10">
    <property type="match status" value="1"/>
</dbReference>
<gene>
    <name evidence="5" type="primary">rlmH</name>
    <name evidence="6" type="ORF">GGQ59_001373</name>
</gene>
<proteinExistence type="inferred from homology"/>